<dbReference type="Gene3D" id="3.30.70.270">
    <property type="match status" value="1"/>
</dbReference>
<dbReference type="GeneID" id="113414803"/>
<dbReference type="PANTHER" id="PTHR37984">
    <property type="entry name" value="PROTEIN CBG26694"/>
    <property type="match status" value="1"/>
</dbReference>
<dbReference type="Proteomes" id="UP000504612">
    <property type="component" value="Unplaced"/>
</dbReference>
<name>A0A6J1U9M4_9SAUR</name>
<evidence type="ECO:0000256" key="2">
    <source>
        <dbReference type="ARBA" id="ARBA00012180"/>
    </source>
</evidence>
<evidence type="ECO:0000313" key="4">
    <source>
        <dbReference type="Proteomes" id="UP000504612"/>
    </source>
</evidence>
<dbReference type="SUPFAM" id="SSF56672">
    <property type="entry name" value="DNA/RNA polymerases"/>
    <property type="match status" value="1"/>
</dbReference>
<dbReference type="PROSITE" id="PS50878">
    <property type="entry name" value="RT_POL"/>
    <property type="match status" value="1"/>
</dbReference>
<gene>
    <name evidence="5" type="primary">LOC113414803</name>
</gene>
<dbReference type="Pfam" id="PF00078">
    <property type="entry name" value="RVT_1"/>
    <property type="match status" value="1"/>
</dbReference>
<dbReference type="InterPro" id="IPR050951">
    <property type="entry name" value="Retrovirus_Pol_polyprotein"/>
</dbReference>
<reference evidence="5" key="1">
    <citation type="submission" date="2025-08" db="UniProtKB">
        <authorList>
            <consortium name="RefSeq"/>
        </authorList>
    </citation>
    <scope>IDENTIFICATION</scope>
</reference>
<dbReference type="CDD" id="cd01647">
    <property type="entry name" value="RT_LTR"/>
    <property type="match status" value="1"/>
</dbReference>
<dbReference type="Gene3D" id="3.10.10.10">
    <property type="entry name" value="HIV Type 1 Reverse Transcriptase, subunit A, domain 1"/>
    <property type="match status" value="1"/>
</dbReference>
<dbReference type="InterPro" id="IPR043502">
    <property type="entry name" value="DNA/RNA_pol_sf"/>
</dbReference>
<protein>
    <recommendedName>
        <fullName evidence="2">ribonuclease H</fullName>
        <ecNumber evidence="2">3.1.26.4</ecNumber>
    </recommendedName>
</protein>
<evidence type="ECO:0000259" key="3">
    <source>
        <dbReference type="PROSITE" id="PS50878"/>
    </source>
</evidence>
<dbReference type="InterPro" id="IPR043128">
    <property type="entry name" value="Rev_trsase/Diguanyl_cyclase"/>
</dbReference>
<comment type="similarity">
    <text evidence="1">Belongs to the beta type-B retroviral polymerase family. HERV class-II K(HML-2) pol subfamily.</text>
</comment>
<keyword evidence="4" id="KW-1185">Reference proteome</keyword>
<dbReference type="RefSeq" id="XP_026527647.1">
    <property type="nucleotide sequence ID" value="XM_026671862.1"/>
</dbReference>
<dbReference type="AlphaFoldDB" id="A0A6J1U9M4"/>
<dbReference type="KEGG" id="nss:113414803"/>
<proteinExistence type="inferred from homology"/>
<dbReference type="EC" id="3.1.26.4" evidence="2"/>
<evidence type="ECO:0000313" key="5">
    <source>
        <dbReference type="RefSeq" id="XP_026527647.1"/>
    </source>
</evidence>
<evidence type="ECO:0000256" key="1">
    <source>
        <dbReference type="ARBA" id="ARBA00010879"/>
    </source>
</evidence>
<dbReference type="GO" id="GO:0004523">
    <property type="term" value="F:RNA-DNA hybrid ribonuclease activity"/>
    <property type="evidence" value="ECO:0007669"/>
    <property type="project" value="UniProtKB-EC"/>
</dbReference>
<feature type="domain" description="Reverse transcriptase" evidence="3">
    <location>
        <begin position="1"/>
        <end position="145"/>
    </location>
</feature>
<dbReference type="InterPro" id="IPR000477">
    <property type="entry name" value="RT_dom"/>
</dbReference>
<sequence length="174" mass="19631">MSLNRYLQISAYPVPVIQHLLHSFEPGTIFAKLDMSQAYQQFPVDDTATELQTIVTHRDAFKCRHLQFGVSVAPGIFQSLMERLLQGLPGVVPYFDDILISAIDKPQLLQGVRAVLDCFRQHGLKLKKDKCTIATKQVEFLGYRIDASGYQACSTHIYSRQVGRFWGPLVPAAY</sequence>
<accession>A0A6J1U9M4</accession>
<dbReference type="PANTHER" id="PTHR37984:SF12">
    <property type="entry name" value="RIBONUCLEASE H"/>
    <property type="match status" value="1"/>
</dbReference>
<organism evidence="4 5">
    <name type="scientific">Notechis scutatus</name>
    <name type="common">mainland tiger snake</name>
    <dbReference type="NCBI Taxonomy" id="8663"/>
    <lineage>
        <taxon>Eukaryota</taxon>
        <taxon>Metazoa</taxon>
        <taxon>Chordata</taxon>
        <taxon>Craniata</taxon>
        <taxon>Vertebrata</taxon>
        <taxon>Euteleostomi</taxon>
        <taxon>Lepidosauria</taxon>
        <taxon>Squamata</taxon>
        <taxon>Bifurcata</taxon>
        <taxon>Unidentata</taxon>
        <taxon>Episquamata</taxon>
        <taxon>Toxicofera</taxon>
        <taxon>Serpentes</taxon>
        <taxon>Colubroidea</taxon>
        <taxon>Elapidae</taxon>
        <taxon>Hydrophiinae</taxon>
        <taxon>Notechis</taxon>
    </lineage>
</organism>